<keyword evidence="5" id="KW-1185">Reference proteome</keyword>
<dbReference type="Gene3D" id="2.10.22.10">
    <property type="entry name" value="Antistasin, domain 1"/>
    <property type="match status" value="1"/>
</dbReference>
<dbReference type="GeneID" id="106013406"/>
<dbReference type="Pfam" id="PF02822">
    <property type="entry name" value="Antistasin"/>
    <property type="match status" value="1"/>
</dbReference>
<evidence type="ECO:0000313" key="6">
    <source>
        <dbReference type="RefSeq" id="XP_012944514.1"/>
    </source>
</evidence>
<evidence type="ECO:0000313" key="5">
    <source>
        <dbReference type="Proteomes" id="UP000694888"/>
    </source>
</evidence>
<keyword evidence="3" id="KW-0732">Signal</keyword>
<dbReference type="SUPFAM" id="SSF57262">
    <property type="entry name" value="Leech antihemostatic proteins"/>
    <property type="match status" value="1"/>
</dbReference>
<reference evidence="6" key="1">
    <citation type="submission" date="2025-08" db="UniProtKB">
        <authorList>
            <consortium name="RefSeq"/>
        </authorList>
    </citation>
    <scope>IDENTIFICATION</scope>
</reference>
<dbReference type="RefSeq" id="XP_012944514.1">
    <property type="nucleotide sequence ID" value="XM_013089060.1"/>
</dbReference>
<feature type="signal peptide" evidence="3">
    <location>
        <begin position="1"/>
        <end position="19"/>
    </location>
</feature>
<evidence type="ECO:0000259" key="4">
    <source>
        <dbReference type="PROSITE" id="PS51252"/>
    </source>
</evidence>
<accession>A0ABM1ABH5</accession>
<evidence type="ECO:0000256" key="1">
    <source>
        <dbReference type="ARBA" id="ARBA00022690"/>
    </source>
</evidence>
<dbReference type="Proteomes" id="UP000694888">
    <property type="component" value="Unplaced"/>
</dbReference>
<proteinExistence type="predicted"/>
<name>A0ABM1ABH5_APLCA</name>
<sequence length="100" mass="10838">MKAVCFLALSCLLVGVTLTRSAKRGFCLSLCGDVNNVTCPDGYQCRSNGCGHQCYRTDQFILAPGCSIPQCEYDCPLGYVLDTKGCETCTCDYSKLQIGK</sequence>
<dbReference type="InterPro" id="IPR011061">
    <property type="entry name" value="Hirudin/antistatin"/>
</dbReference>
<dbReference type="InterPro" id="IPR004094">
    <property type="entry name" value="Antistasin-like"/>
</dbReference>
<evidence type="ECO:0000256" key="3">
    <source>
        <dbReference type="SAM" id="SignalP"/>
    </source>
</evidence>
<dbReference type="PROSITE" id="PS51252">
    <property type="entry name" value="ANTISTASIN"/>
    <property type="match status" value="1"/>
</dbReference>
<keyword evidence="1" id="KW-0646">Protease inhibitor</keyword>
<protein>
    <submittedName>
        <fullName evidence="6">Therostasin</fullName>
    </submittedName>
</protein>
<keyword evidence="2" id="KW-0722">Serine protease inhibitor</keyword>
<feature type="chain" id="PRO_5046371883" evidence="3">
    <location>
        <begin position="20"/>
        <end position="100"/>
    </location>
</feature>
<gene>
    <name evidence="6" type="primary">LOC106013406</name>
</gene>
<evidence type="ECO:0000256" key="2">
    <source>
        <dbReference type="ARBA" id="ARBA00022900"/>
    </source>
</evidence>
<feature type="domain" description="Antistasin-like" evidence="4">
    <location>
        <begin position="66"/>
        <end position="91"/>
    </location>
</feature>
<organism evidence="5 6">
    <name type="scientific">Aplysia californica</name>
    <name type="common">California sea hare</name>
    <dbReference type="NCBI Taxonomy" id="6500"/>
    <lineage>
        <taxon>Eukaryota</taxon>
        <taxon>Metazoa</taxon>
        <taxon>Spiralia</taxon>
        <taxon>Lophotrochozoa</taxon>
        <taxon>Mollusca</taxon>
        <taxon>Gastropoda</taxon>
        <taxon>Heterobranchia</taxon>
        <taxon>Euthyneura</taxon>
        <taxon>Tectipleura</taxon>
        <taxon>Aplysiida</taxon>
        <taxon>Aplysioidea</taxon>
        <taxon>Aplysiidae</taxon>
        <taxon>Aplysia</taxon>
    </lineage>
</organism>